<name>A0ABT9IWE0_9BACL</name>
<dbReference type="Gene3D" id="2.60.120.200">
    <property type="match status" value="1"/>
</dbReference>
<evidence type="ECO:0000313" key="2">
    <source>
        <dbReference type="Proteomes" id="UP001231941"/>
    </source>
</evidence>
<evidence type="ECO:0000313" key="1">
    <source>
        <dbReference type="EMBL" id="MDP5273683.1"/>
    </source>
</evidence>
<comment type="caution">
    <text evidence="1">The sequence shown here is derived from an EMBL/GenBank/DDBJ whole genome shotgun (WGS) entry which is preliminary data.</text>
</comment>
<organism evidence="1 2">
    <name type="scientific">Chengkuizengella axinellae</name>
    <dbReference type="NCBI Taxonomy" id="3064388"/>
    <lineage>
        <taxon>Bacteria</taxon>
        <taxon>Bacillati</taxon>
        <taxon>Bacillota</taxon>
        <taxon>Bacilli</taxon>
        <taxon>Bacillales</taxon>
        <taxon>Paenibacillaceae</taxon>
        <taxon>Chengkuizengella</taxon>
    </lineage>
</organism>
<proteinExistence type="predicted"/>
<keyword evidence="2" id="KW-1185">Reference proteome</keyword>
<protein>
    <submittedName>
        <fullName evidence="1">LamG domain-containing protein</fullName>
    </submittedName>
</protein>
<dbReference type="EMBL" id="JAVAMP010000002">
    <property type="protein sequence ID" value="MDP5273683.1"/>
    <property type="molecule type" value="Genomic_DNA"/>
</dbReference>
<reference evidence="1 2" key="1">
    <citation type="submission" date="2023-08" db="EMBL/GenBank/DDBJ databases">
        <authorList>
            <person name="Park J.-S."/>
        </authorList>
    </citation>
    <scope>NUCLEOTIDE SEQUENCE [LARGE SCALE GENOMIC DNA]</scope>
    <source>
        <strain evidence="1 2">2205SS18-9</strain>
    </source>
</reference>
<dbReference type="Proteomes" id="UP001231941">
    <property type="component" value="Unassembled WGS sequence"/>
</dbReference>
<dbReference type="InterPro" id="IPR013320">
    <property type="entry name" value="ConA-like_dom_sf"/>
</dbReference>
<accession>A0ABT9IWE0</accession>
<dbReference type="RefSeq" id="WP_305990990.1">
    <property type="nucleotide sequence ID" value="NZ_JAVAMP010000002.1"/>
</dbReference>
<sequence>MSKSHKNSKLILKEQIIPAKFNTFYIDCQQDGHAIYKGSIVSPKAALYTLREEEGVFGDSAIAIEEGTINEVSQIINNHNSNLISEDVSEGEFKGWKKVIIQSITNINNFRVGKFDYVSVLVGSTWTFSIDFYSPSDKLWMRVDGTNGFSAMESLGNYKASFTLSNGGTDKNESIFIVGKDNQVENLEVGDFFYYRNVQIEQKNFPTSFANNSRESGVFRHHVDFLKANNEFTISMRAKCHDAKTSSNYYFDIGDHGLYLMNYGTNITLRGHNGSISQDVVYSSGRINEWVMLTVVKSGSKFKLYVDGEWIGENELDDMLIHPTFHIGTNYNGGSYLNGLISHMRVDSIVCSSEEIEAWYLSNAPFYSPYDYRSYAL</sequence>
<dbReference type="Pfam" id="PF13385">
    <property type="entry name" value="Laminin_G_3"/>
    <property type="match status" value="1"/>
</dbReference>
<gene>
    <name evidence="1" type="ORF">Q5Y73_06180</name>
</gene>
<dbReference type="SUPFAM" id="SSF49899">
    <property type="entry name" value="Concanavalin A-like lectins/glucanases"/>
    <property type="match status" value="1"/>
</dbReference>